<feature type="binding site" evidence="8">
    <location>
        <position position="23"/>
    </location>
    <ligand>
        <name>3-phosphoshikimate</name>
        <dbReference type="ChEBI" id="CHEBI:145989"/>
    </ligand>
</feature>
<comment type="catalytic activity">
    <reaction evidence="7">
        <text>3-phosphoshikimate + phosphoenolpyruvate = 5-O-(1-carboxyvinyl)-3-phosphoshikimate + phosphate</text>
        <dbReference type="Rhea" id="RHEA:21256"/>
        <dbReference type="ChEBI" id="CHEBI:43474"/>
        <dbReference type="ChEBI" id="CHEBI:57701"/>
        <dbReference type="ChEBI" id="CHEBI:58702"/>
        <dbReference type="ChEBI" id="CHEBI:145989"/>
        <dbReference type="EC" id="2.5.1.19"/>
    </reaction>
    <physiologicalReaction direction="left-to-right" evidence="7">
        <dbReference type="Rhea" id="RHEA:21257"/>
    </physiologicalReaction>
</comment>
<reference evidence="10 11" key="1">
    <citation type="submission" date="2017-03" db="EMBL/GenBank/DDBJ databases">
        <title>Genomic and clinical evidence uncovers the enterohepatic species Helicobacter valdiviensis as a potential human intestinal pathogen.</title>
        <authorList>
            <person name="Fresia P."/>
            <person name="Jara R."/>
            <person name="Sierra R."/>
            <person name="Ferres I."/>
            <person name="Greif G."/>
            <person name="Iraola G."/>
            <person name="Collado L."/>
        </authorList>
    </citation>
    <scope>NUCLEOTIDE SEQUENCE [LARGE SCALE GENOMIC DNA]</scope>
    <source>
        <strain evidence="10 11">WBE14</strain>
    </source>
</reference>
<feature type="binding site" evidence="8">
    <location>
        <position position="346"/>
    </location>
    <ligand>
        <name>3-phosphoshikimate</name>
        <dbReference type="ChEBI" id="CHEBI:145989"/>
    </ligand>
</feature>
<dbReference type="PROSITE" id="PS00885">
    <property type="entry name" value="EPSP_SYNTHASE_2"/>
    <property type="match status" value="1"/>
</dbReference>
<comment type="caution">
    <text evidence="8">Lacks conserved residue(s) required for the propagation of feature annotation.</text>
</comment>
<dbReference type="GO" id="GO:0008652">
    <property type="term" value="P:amino acid biosynthetic process"/>
    <property type="evidence" value="ECO:0007669"/>
    <property type="project" value="UniProtKB-KW"/>
</dbReference>
<feature type="binding site" evidence="8">
    <location>
        <position position="121"/>
    </location>
    <ligand>
        <name>phosphoenolpyruvate</name>
        <dbReference type="ChEBI" id="CHEBI:58702"/>
    </ligand>
</feature>
<dbReference type="GO" id="GO:0005737">
    <property type="term" value="C:cytoplasm"/>
    <property type="evidence" value="ECO:0007669"/>
    <property type="project" value="UniProtKB-SubCell"/>
</dbReference>
<dbReference type="SUPFAM" id="SSF55205">
    <property type="entry name" value="EPT/RTPC-like"/>
    <property type="match status" value="1"/>
</dbReference>
<name>A0A2W6MXQ6_9HELI</name>
<dbReference type="GO" id="GO:0009423">
    <property type="term" value="P:chorismate biosynthetic process"/>
    <property type="evidence" value="ECO:0007669"/>
    <property type="project" value="UniProtKB-UniRule"/>
</dbReference>
<dbReference type="InterPro" id="IPR023193">
    <property type="entry name" value="EPSP_synthase_CS"/>
</dbReference>
<dbReference type="EC" id="2.5.1.19" evidence="8"/>
<gene>
    <name evidence="8" type="primary">aroA</name>
    <name evidence="10" type="ORF">B6S12_01625</name>
</gene>
<dbReference type="RefSeq" id="WP_111229089.1">
    <property type="nucleotide sequence ID" value="NZ_NBIU01000003.1"/>
</dbReference>
<dbReference type="InterPro" id="IPR013792">
    <property type="entry name" value="RNA3'P_cycl/enolpyr_Trfase_a/b"/>
</dbReference>
<dbReference type="UniPathway" id="UPA00053">
    <property type="reaction ID" value="UER00089"/>
</dbReference>
<evidence type="ECO:0000313" key="11">
    <source>
        <dbReference type="Proteomes" id="UP000249746"/>
    </source>
</evidence>
<feature type="binding site" evidence="8">
    <location>
        <position position="169"/>
    </location>
    <ligand>
        <name>phosphoenolpyruvate</name>
        <dbReference type="ChEBI" id="CHEBI:58702"/>
    </ligand>
</feature>
<dbReference type="EMBL" id="NBIU01000003">
    <property type="protein sequence ID" value="PZT48779.1"/>
    <property type="molecule type" value="Genomic_DNA"/>
</dbReference>
<dbReference type="NCBIfam" id="TIGR01356">
    <property type="entry name" value="aroA"/>
    <property type="match status" value="1"/>
</dbReference>
<dbReference type="AlphaFoldDB" id="A0A2W6MXQ6"/>
<dbReference type="HAMAP" id="MF_00210">
    <property type="entry name" value="EPSP_synth"/>
    <property type="match status" value="1"/>
</dbReference>
<evidence type="ECO:0000313" key="10">
    <source>
        <dbReference type="EMBL" id="PZT48779.1"/>
    </source>
</evidence>
<evidence type="ECO:0000259" key="9">
    <source>
        <dbReference type="Pfam" id="PF00275"/>
    </source>
</evidence>
<keyword evidence="11" id="KW-1185">Reference proteome</keyword>
<dbReference type="PANTHER" id="PTHR21090:SF5">
    <property type="entry name" value="PENTAFUNCTIONAL AROM POLYPEPTIDE"/>
    <property type="match status" value="1"/>
</dbReference>
<evidence type="ECO:0000256" key="2">
    <source>
        <dbReference type="ARBA" id="ARBA00009948"/>
    </source>
</evidence>
<comment type="pathway">
    <text evidence="1 8">Metabolic intermediate biosynthesis; chorismate biosynthesis; chorismate from D-erythrose 4-phosphate and phosphoenolpyruvate: step 6/7.</text>
</comment>
<protein>
    <recommendedName>
        <fullName evidence="8">3-phosphoshikimate 1-carboxyvinyltransferase</fullName>
        <ecNumber evidence="8">2.5.1.19</ecNumber>
    </recommendedName>
    <alternativeName>
        <fullName evidence="8">5-enolpyruvylshikimate-3-phosphate synthase</fullName>
        <shortName evidence="8">EPSP synthase</shortName>
        <shortName evidence="8">EPSPS</shortName>
    </alternativeName>
</protein>
<dbReference type="CDD" id="cd01556">
    <property type="entry name" value="EPSP_synthase"/>
    <property type="match status" value="1"/>
</dbReference>
<proteinExistence type="inferred from homology"/>
<evidence type="ECO:0000256" key="6">
    <source>
        <dbReference type="ARBA" id="ARBA00023141"/>
    </source>
</evidence>
<keyword evidence="5 8" id="KW-0808">Transferase</keyword>
<feature type="binding site" evidence="8">
    <location>
        <position position="169"/>
    </location>
    <ligand>
        <name>3-phosphoshikimate</name>
        <dbReference type="ChEBI" id="CHEBI:145989"/>
    </ligand>
</feature>
<keyword evidence="3 8" id="KW-0963">Cytoplasm</keyword>
<feature type="binding site" evidence="8">
    <location>
        <position position="350"/>
    </location>
    <ligand>
        <name>phosphoenolpyruvate</name>
        <dbReference type="ChEBI" id="CHEBI:58702"/>
    </ligand>
</feature>
<feature type="binding site" evidence="8">
    <location>
        <position position="93"/>
    </location>
    <ligand>
        <name>phosphoenolpyruvate</name>
        <dbReference type="ChEBI" id="CHEBI:58702"/>
    </ligand>
</feature>
<feature type="domain" description="Enolpyruvate transferase" evidence="9">
    <location>
        <begin position="18"/>
        <end position="423"/>
    </location>
</feature>
<comment type="caution">
    <text evidence="10">The sequence shown here is derived from an EMBL/GenBank/DDBJ whole genome shotgun (WGS) entry which is preliminary data.</text>
</comment>
<keyword evidence="4 8" id="KW-0028">Amino-acid biosynthesis</keyword>
<dbReference type="PIRSF" id="PIRSF000505">
    <property type="entry name" value="EPSPS"/>
    <property type="match status" value="1"/>
</dbReference>
<comment type="function">
    <text evidence="8">Catalyzes the transfer of the enolpyruvyl moiety of phosphoenolpyruvate (PEP) to the 5-hydroxyl of shikimate-3-phosphate (S3P) to produce enolpyruvyl shikimate-3-phosphate and inorganic phosphate.</text>
</comment>
<evidence type="ECO:0000256" key="8">
    <source>
        <dbReference type="HAMAP-Rule" id="MF_00210"/>
    </source>
</evidence>
<feature type="active site" description="Proton acceptor" evidence="8">
    <location>
        <position position="319"/>
    </location>
</feature>
<dbReference type="PANTHER" id="PTHR21090">
    <property type="entry name" value="AROM/DEHYDROQUINATE SYNTHASE"/>
    <property type="match status" value="1"/>
</dbReference>
<dbReference type="GO" id="GO:0009073">
    <property type="term" value="P:aromatic amino acid family biosynthetic process"/>
    <property type="evidence" value="ECO:0007669"/>
    <property type="project" value="UniProtKB-KW"/>
</dbReference>
<dbReference type="FunFam" id="3.65.10.10:FF:000005">
    <property type="entry name" value="3-phosphoshikimate 1-carboxyvinyltransferase"/>
    <property type="match status" value="1"/>
</dbReference>
<accession>A0A2W6MXQ6</accession>
<organism evidence="10 11">
    <name type="scientific">Helicobacter valdiviensis</name>
    <dbReference type="NCBI Taxonomy" id="1458358"/>
    <lineage>
        <taxon>Bacteria</taxon>
        <taxon>Pseudomonadati</taxon>
        <taxon>Campylobacterota</taxon>
        <taxon>Epsilonproteobacteria</taxon>
        <taxon>Campylobacterales</taxon>
        <taxon>Helicobacteraceae</taxon>
        <taxon>Helicobacter</taxon>
    </lineage>
</organism>
<feature type="binding site" evidence="8">
    <location>
        <position position="22"/>
    </location>
    <ligand>
        <name>3-phosphoshikimate</name>
        <dbReference type="ChEBI" id="CHEBI:145989"/>
    </ligand>
</feature>
<evidence type="ECO:0000256" key="4">
    <source>
        <dbReference type="ARBA" id="ARBA00022605"/>
    </source>
</evidence>
<feature type="binding site" evidence="8">
    <location>
        <position position="167"/>
    </location>
    <ligand>
        <name>3-phosphoshikimate</name>
        <dbReference type="ChEBI" id="CHEBI:145989"/>
    </ligand>
</feature>
<sequence>MTITIQPATHFRLDTNSIAADKSISHRCAIFSLLCKDSSFVENYLLGEDTLNSLKIAKQLGLSIKEHTKGIELIPPKDGIQEPKGILECGNAGTAIRLYMGLLSTQKGLFVLSGDEYLNVRPMGRVAKPLSSIGAQIYGRDEGKYAPIVIVGNPYLENFTFKSEIPSAQVKSALILAALFSKGECYYYENELSRNHSEKMLCGMGADIQSDIQKEAVKIKITPLKEKLKGLEIKIPSDPSSAFFFAVAIAIMPNSSGILRNVLLNPTRIEAFKMLEKMGVQIEYKITQSAYEDIGDIYLKAPNTLQSIEVSERISWLIDELPALAIAMACAKGESLVKNAKELRVKECDRIYAVVENLKACGIEAKEFEDGFSIVGGEFKKAEISSFGDHRIAMSFAIAGLKSGITIKEAEYINISFPNFLNILKEITTLEEKN</sequence>
<dbReference type="InterPro" id="IPR001986">
    <property type="entry name" value="Enolpyruvate_Tfrase_dom"/>
</dbReference>
<comment type="subunit">
    <text evidence="8">Monomer.</text>
</comment>
<dbReference type="PROSITE" id="PS00104">
    <property type="entry name" value="EPSP_SYNTHASE_1"/>
    <property type="match status" value="1"/>
</dbReference>
<feature type="binding site" evidence="8">
    <location>
        <position position="27"/>
    </location>
    <ligand>
        <name>3-phosphoshikimate</name>
        <dbReference type="ChEBI" id="CHEBI:145989"/>
    </ligand>
</feature>
<dbReference type="Gene3D" id="3.65.10.10">
    <property type="entry name" value="Enolpyruvate transferase domain"/>
    <property type="match status" value="2"/>
</dbReference>
<comment type="similarity">
    <text evidence="2 8">Belongs to the EPSP synthase family.</text>
</comment>
<dbReference type="OrthoDB" id="9809920at2"/>
<dbReference type="Proteomes" id="UP000249746">
    <property type="component" value="Unassembled WGS sequence"/>
</dbReference>
<feature type="binding site" evidence="8">
    <location>
        <position position="22"/>
    </location>
    <ligand>
        <name>phosphoenolpyruvate</name>
        <dbReference type="ChEBI" id="CHEBI:58702"/>
    </ligand>
</feature>
<dbReference type="Pfam" id="PF00275">
    <property type="entry name" value="EPSP_synthase"/>
    <property type="match status" value="1"/>
</dbReference>
<dbReference type="InterPro" id="IPR036968">
    <property type="entry name" value="Enolpyruvate_Tfrase_sf"/>
</dbReference>
<keyword evidence="6 8" id="KW-0057">Aromatic amino acid biosynthesis</keyword>
<comment type="subcellular location">
    <subcellularLocation>
        <location evidence="8">Cytoplasm</location>
    </subcellularLocation>
</comment>
<feature type="binding site" evidence="8">
    <location>
        <position position="319"/>
    </location>
    <ligand>
        <name>3-phosphoshikimate</name>
        <dbReference type="ChEBI" id="CHEBI:145989"/>
    </ligand>
</feature>
<evidence type="ECO:0000256" key="3">
    <source>
        <dbReference type="ARBA" id="ARBA00022490"/>
    </source>
</evidence>
<feature type="binding site" evidence="8">
    <location>
        <position position="391"/>
    </location>
    <ligand>
        <name>phosphoenolpyruvate</name>
        <dbReference type="ChEBI" id="CHEBI:58702"/>
    </ligand>
</feature>
<dbReference type="GO" id="GO:0003866">
    <property type="term" value="F:3-phosphoshikimate 1-carboxyvinyltransferase activity"/>
    <property type="evidence" value="ECO:0007669"/>
    <property type="project" value="UniProtKB-UniRule"/>
</dbReference>
<evidence type="ECO:0000256" key="1">
    <source>
        <dbReference type="ARBA" id="ARBA00004811"/>
    </source>
</evidence>
<dbReference type="InterPro" id="IPR006264">
    <property type="entry name" value="EPSP_synthase"/>
</dbReference>
<evidence type="ECO:0000256" key="5">
    <source>
        <dbReference type="ARBA" id="ARBA00022679"/>
    </source>
</evidence>
<evidence type="ECO:0000256" key="7">
    <source>
        <dbReference type="ARBA" id="ARBA00044633"/>
    </source>
</evidence>